<gene>
    <name evidence="12" type="primary">mvk</name>
    <name evidence="12" type="ORF">H9861_04895</name>
</gene>
<dbReference type="SUPFAM" id="SSF55060">
    <property type="entry name" value="GHMP Kinase, C-terminal domain"/>
    <property type="match status" value="1"/>
</dbReference>
<keyword evidence="4" id="KW-0547">Nucleotide-binding</keyword>
<keyword evidence="2" id="KW-0444">Lipid biosynthesis</keyword>
<dbReference type="PRINTS" id="PR00959">
    <property type="entry name" value="MEVGALKINASE"/>
</dbReference>
<dbReference type="InterPro" id="IPR036554">
    <property type="entry name" value="GHMP_kinase_C_sf"/>
</dbReference>
<reference evidence="12" key="1">
    <citation type="journal article" date="2021" name="PeerJ">
        <title>Extensive microbial diversity within the chicken gut microbiome revealed by metagenomics and culture.</title>
        <authorList>
            <person name="Gilroy R."/>
            <person name="Ravi A."/>
            <person name="Getino M."/>
            <person name="Pursley I."/>
            <person name="Horton D.L."/>
            <person name="Alikhan N.F."/>
            <person name="Baker D."/>
            <person name="Gharbi K."/>
            <person name="Hall N."/>
            <person name="Watson M."/>
            <person name="Adriaenssens E.M."/>
            <person name="Foster-Nyarko E."/>
            <person name="Jarju S."/>
            <person name="Secka A."/>
            <person name="Antonio M."/>
            <person name="Oren A."/>
            <person name="Chaudhuri R.R."/>
            <person name="La Ragione R."/>
            <person name="Hildebrand F."/>
            <person name="Pallen M.J."/>
        </authorList>
    </citation>
    <scope>NUCLEOTIDE SEQUENCE</scope>
    <source>
        <strain evidence="12">6627</strain>
    </source>
</reference>
<dbReference type="Gene3D" id="3.30.230.10">
    <property type="match status" value="1"/>
</dbReference>
<keyword evidence="6" id="KW-0067">ATP-binding</keyword>
<dbReference type="Proteomes" id="UP000823963">
    <property type="component" value="Unassembled WGS sequence"/>
</dbReference>
<evidence type="ECO:0000256" key="2">
    <source>
        <dbReference type="ARBA" id="ARBA00022516"/>
    </source>
</evidence>
<evidence type="ECO:0000256" key="1">
    <source>
        <dbReference type="ARBA" id="ARBA00022490"/>
    </source>
</evidence>
<dbReference type="InterPro" id="IPR014721">
    <property type="entry name" value="Ribsml_uS5_D2-typ_fold_subgr"/>
</dbReference>
<dbReference type="Pfam" id="PF08544">
    <property type="entry name" value="GHMP_kinases_C"/>
    <property type="match status" value="1"/>
</dbReference>
<dbReference type="EC" id="2.7.1.36" evidence="12"/>
<dbReference type="InterPro" id="IPR013750">
    <property type="entry name" value="GHMP_kinase_C_dom"/>
</dbReference>
<dbReference type="PANTHER" id="PTHR43290">
    <property type="entry name" value="MEVALONATE KINASE"/>
    <property type="match status" value="1"/>
</dbReference>
<dbReference type="InterPro" id="IPR006205">
    <property type="entry name" value="Mev_gal_kin"/>
</dbReference>
<dbReference type="SUPFAM" id="SSF54211">
    <property type="entry name" value="Ribosomal protein S5 domain 2-like"/>
    <property type="match status" value="1"/>
</dbReference>
<organism evidence="12 13">
    <name type="scientific">Candidatus Ligilactobacillus excrementigallinarum</name>
    <dbReference type="NCBI Taxonomy" id="2838641"/>
    <lineage>
        <taxon>Bacteria</taxon>
        <taxon>Bacillati</taxon>
        <taxon>Bacillota</taxon>
        <taxon>Bacilli</taxon>
        <taxon>Lactobacillales</taxon>
        <taxon>Lactobacillaceae</taxon>
        <taxon>Ligilactobacillus</taxon>
    </lineage>
</organism>
<evidence type="ECO:0000256" key="5">
    <source>
        <dbReference type="ARBA" id="ARBA00022777"/>
    </source>
</evidence>
<evidence type="ECO:0000256" key="7">
    <source>
        <dbReference type="ARBA" id="ARBA00022842"/>
    </source>
</evidence>
<evidence type="ECO:0000259" key="10">
    <source>
        <dbReference type="Pfam" id="PF00288"/>
    </source>
</evidence>
<dbReference type="EMBL" id="DXFP01000045">
    <property type="protein sequence ID" value="HIX02074.1"/>
    <property type="molecule type" value="Genomic_DNA"/>
</dbReference>
<feature type="domain" description="GHMP kinase C-terminal" evidence="11">
    <location>
        <begin position="222"/>
        <end position="301"/>
    </location>
</feature>
<evidence type="ECO:0000256" key="3">
    <source>
        <dbReference type="ARBA" id="ARBA00022679"/>
    </source>
</evidence>
<proteinExistence type="predicted"/>
<evidence type="ECO:0000256" key="8">
    <source>
        <dbReference type="ARBA" id="ARBA00023098"/>
    </source>
</evidence>
<dbReference type="NCBIfam" id="TIGR00549">
    <property type="entry name" value="mevalon_kin"/>
    <property type="match status" value="1"/>
</dbReference>
<keyword evidence="5 12" id="KW-0418">Kinase</keyword>
<dbReference type="GO" id="GO:0004496">
    <property type="term" value="F:mevalonate kinase activity"/>
    <property type="evidence" value="ECO:0007669"/>
    <property type="project" value="UniProtKB-EC"/>
</dbReference>
<dbReference type="GO" id="GO:0005829">
    <property type="term" value="C:cytosol"/>
    <property type="evidence" value="ECO:0007669"/>
    <property type="project" value="TreeGrafter"/>
</dbReference>
<evidence type="ECO:0000259" key="11">
    <source>
        <dbReference type="Pfam" id="PF08544"/>
    </source>
</evidence>
<keyword evidence="1" id="KW-0963">Cytoplasm</keyword>
<dbReference type="InterPro" id="IPR020568">
    <property type="entry name" value="Ribosomal_Su5_D2-typ_SF"/>
</dbReference>
<dbReference type="InterPro" id="IPR006204">
    <property type="entry name" value="GHMP_kinase_N_dom"/>
</dbReference>
<evidence type="ECO:0000256" key="9">
    <source>
        <dbReference type="ARBA" id="ARBA00029438"/>
    </source>
</evidence>
<dbReference type="GO" id="GO:0019287">
    <property type="term" value="P:isopentenyl diphosphate biosynthetic process, mevalonate pathway"/>
    <property type="evidence" value="ECO:0007669"/>
    <property type="project" value="TreeGrafter"/>
</dbReference>
<name>A0A9D1UX80_9LACO</name>
<dbReference type="PANTHER" id="PTHR43290:SF2">
    <property type="entry name" value="MEVALONATE KINASE"/>
    <property type="match status" value="1"/>
</dbReference>
<reference evidence="12" key="2">
    <citation type="submission" date="2021-04" db="EMBL/GenBank/DDBJ databases">
        <authorList>
            <person name="Gilroy R."/>
        </authorList>
    </citation>
    <scope>NUCLEOTIDE SEQUENCE</scope>
    <source>
        <strain evidence="12">6627</strain>
    </source>
</reference>
<keyword evidence="7" id="KW-0460">Magnesium</keyword>
<evidence type="ECO:0000313" key="13">
    <source>
        <dbReference type="Proteomes" id="UP000823963"/>
    </source>
</evidence>
<dbReference type="Gene3D" id="3.30.70.890">
    <property type="entry name" value="GHMP kinase, C-terminal domain"/>
    <property type="match status" value="1"/>
</dbReference>
<dbReference type="AlphaFoldDB" id="A0A9D1UX80"/>
<dbReference type="GO" id="GO:0005524">
    <property type="term" value="F:ATP binding"/>
    <property type="evidence" value="ECO:0007669"/>
    <property type="project" value="UniProtKB-KW"/>
</dbReference>
<dbReference type="Pfam" id="PF00288">
    <property type="entry name" value="GHMP_kinases_N"/>
    <property type="match status" value="1"/>
</dbReference>
<keyword evidence="3 12" id="KW-0808">Transferase</keyword>
<comment type="pathway">
    <text evidence="9">Isoprenoid biosynthesis; isopentenyl diphosphate biosynthesis via mevalonate pathway; isopentenyl diphosphate from (R)-mevalonate: step 1/3.</text>
</comment>
<protein>
    <submittedName>
        <fullName evidence="12">Mevalonate kinase</fullName>
        <ecNumber evidence="12">2.7.1.36</ecNumber>
    </submittedName>
</protein>
<evidence type="ECO:0000256" key="6">
    <source>
        <dbReference type="ARBA" id="ARBA00022840"/>
    </source>
</evidence>
<keyword evidence="8" id="KW-0443">Lipid metabolism</keyword>
<evidence type="ECO:0000313" key="12">
    <source>
        <dbReference type="EMBL" id="HIX02074.1"/>
    </source>
</evidence>
<comment type="caution">
    <text evidence="12">The sequence shown here is derived from an EMBL/GenBank/DDBJ whole genome shotgun (WGS) entry which is preliminary data.</text>
</comment>
<sequence length="315" mass="34142">MKQHQAQGISNAKIILIGEHSVVYGQPAIALPLTTVNVHVTIKKSLTDDIIIESKYFNGNLSQLPKSMIGFKHLINFLVQKNNVEASMLIKIKSDLPAERGMGSSAAVAIALIRAFYQFIQKPLTKTRLLNLANIAEKDTHKNPSGLDAATSASQNPIWMVRNQELKNIPINLNGYLVIADSGIKGKTSEAISVVKEKLIQEPNETQVLIEKLGQLTYSAKDALSNNQISILGDIFNDAQKILVELGVSSVQLDKLINLSLANGSLGSKLTGGGKGGCFISLVKDKVAAHQLVDALTNAGVNRTWIQPLFEEEND</sequence>
<feature type="domain" description="GHMP kinase N-terminal" evidence="10">
    <location>
        <begin position="75"/>
        <end position="153"/>
    </location>
</feature>
<evidence type="ECO:0000256" key="4">
    <source>
        <dbReference type="ARBA" id="ARBA00022741"/>
    </source>
</evidence>
<accession>A0A9D1UX80</accession>